<dbReference type="RefSeq" id="XP_003958983.1">
    <property type="nucleotide sequence ID" value="XM_003958934.1"/>
</dbReference>
<dbReference type="GeneID" id="13883484"/>
<name>H2AZP8_KAZAF</name>
<proteinExistence type="predicted"/>
<dbReference type="OrthoDB" id="4036917at2759"/>
<dbReference type="eggNOG" id="ENOG502SXJV">
    <property type="taxonomic scope" value="Eukaryota"/>
</dbReference>
<dbReference type="GO" id="GO:0007265">
    <property type="term" value="P:Ras protein signal transduction"/>
    <property type="evidence" value="ECO:0007669"/>
    <property type="project" value="EnsemblFungi"/>
</dbReference>
<dbReference type="KEGG" id="kaf:KAFR_0I00670"/>
<dbReference type="AlphaFoldDB" id="H2AZP8"/>
<dbReference type="STRING" id="1071382.H2AZP8"/>
<gene>
    <name evidence="2" type="primary">KAFR0I00670</name>
    <name evidence="2" type="ORF">KAFR_0I00670</name>
</gene>
<keyword evidence="3" id="KW-1185">Reference proteome</keyword>
<dbReference type="GO" id="GO:0000506">
    <property type="term" value="C:glycosylphosphatidylinositol-N-acetylglucosaminyltransferase (GPI-GnT) complex"/>
    <property type="evidence" value="ECO:0007669"/>
    <property type="project" value="EnsemblFungi"/>
</dbReference>
<dbReference type="HOGENOM" id="CLU_190860_0_0_1"/>
<evidence type="ECO:0000256" key="1">
    <source>
        <dbReference type="SAM" id="Phobius"/>
    </source>
</evidence>
<keyword evidence="1" id="KW-0472">Membrane</keyword>
<keyword evidence="1" id="KW-1133">Transmembrane helix</keyword>
<dbReference type="InParanoid" id="H2AZP8"/>
<keyword evidence="1" id="KW-0812">Transmembrane</keyword>
<accession>H2AZP8</accession>
<dbReference type="GO" id="GO:0005095">
    <property type="term" value="F:GTPase inhibitor activity"/>
    <property type="evidence" value="ECO:0007669"/>
    <property type="project" value="EnsemblFungi"/>
</dbReference>
<evidence type="ECO:0000313" key="2">
    <source>
        <dbReference type="EMBL" id="CCF59848.1"/>
    </source>
</evidence>
<protein>
    <submittedName>
        <fullName evidence="2">Uncharacterized protein</fullName>
    </submittedName>
</protein>
<dbReference type="FunCoup" id="H2AZP8">
    <property type="interactions" value="27"/>
</dbReference>
<sequence length="69" mass="8121">MNQRLAAYVVLAVTSSIVLLAITSFIYIRYNHIDTYYWSWVLLAPTMFWLWVVAAWCDAEMFKNSKPNL</sequence>
<organism evidence="2 3">
    <name type="scientific">Kazachstania africana (strain ATCC 22294 / BCRC 22015 / CBS 2517 / CECT 1963 / NBRC 1671 / NRRL Y-8276)</name>
    <name type="common">Yeast</name>
    <name type="synonym">Kluyveromyces africanus</name>
    <dbReference type="NCBI Taxonomy" id="1071382"/>
    <lineage>
        <taxon>Eukaryota</taxon>
        <taxon>Fungi</taxon>
        <taxon>Dikarya</taxon>
        <taxon>Ascomycota</taxon>
        <taxon>Saccharomycotina</taxon>
        <taxon>Saccharomycetes</taxon>
        <taxon>Saccharomycetales</taxon>
        <taxon>Saccharomycetaceae</taxon>
        <taxon>Kazachstania</taxon>
    </lineage>
</organism>
<feature type="transmembrane region" description="Helical" evidence="1">
    <location>
        <begin position="7"/>
        <end position="30"/>
    </location>
</feature>
<dbReference type="Proteomes" id="UP000005220">
    <property type="component" value="Chromosome 9"/>
</dbReference>
<feature type="transmembrane region" description="Helical" evidence="1">
    <location>
        <begin position="36"/>
        <end position="57"/>
    </location>
</feature>
<dbReference type="EMBL" id="HE650829">
    <property type="protein sequence ID" value="CCF59848.1"/>
    <property type="molecule type" value="Genomic_DNA"/>
</dbReference>
<reference evidence="2 3" key="1">
    <citation type="journal article" date="2011" name="Proc. Natl. Acad. Sci. U.S.A.">
        <title>Evolutionary erosion of yeast sex chromosomes by mating-type switching accidents.</title>
        <authorList>
            <person name="Gordon J.L."/>
            <person name="Armisen D."/>
            <person name="Proux-Wera E."/>
            <person name="Oheigeartaigh S.S."/>
            <person name="Byrne K.P."/>
            <person name="Wolfe K.H."/>
        </authorList>
    </citation>
    <scope>NUCLEOTIDE SEQUENCE [LARGE SCALE GENOMIC DNA]</scope>
    <source>
        <strain evidence="3">ATCC 22294 / BCRC 22015 / CBS 2517 / CECT 1963 / NBRC 1671 / NRRL Y-8276</strain>
    </source>
</reference>
<evidence type="ECO:0000313" key="3">
    <source>
        <dbReference type="Proteomes" id="UP000005220"/>
    </source>
</evidence>
<dbReference type="GO" id="GO:0006506">
    <property type="term" value="P:GPI anchor biosynthetic process"/>
    <property type="evidence" value="ECO:0007669"/>
    <property type="project" value="EnsemblFungi"/>
</dbReference>